<reference evidence="10 11" key="1">
    <citation type="submission" date="2017-03" db="EMBL/GenBank/DDBJ databases">
        <title>Genome sequence of Geothermobacter sp. EPR-M, Deep-Sea Iron Reducer.</title>
        <authorList>
            <person name="Tully B."/>
            <person name="Savalia P."/>
            <person name="Abuyen K."/>
            <person name="Baughan C."/>
            <person name="Romero E."/>
            <person name="Ronkowski C."/>
            <person name="Torres B."/>
            <person name="Tremblay J."/>
            <person name="Trujillo A."/>
            <person name="Tyler M."/>
            <person name="Perez-Rodriguez I."/>
            <person name="Amend J."/>
        </authorList>
    </citation>
    <scope>NUCLEOTIDE SEQUENCE [LARGE SCALE GENOMIC DNA]</scope>
    <source>
        <strain evidence="10 11">EPR-M</strain>
    </source>
</reference>
<keyword evidence="11" id="KW-1185">Reference proteome</keyword>
<dbReference type="GO" id="GO:0006220">
    <property type="term" value="P:pyrimidine nucleotide metabolic process"/>
    <property type="evidence" value="ECO:0007669"/>
    <property type="project" value="UniProtKB-UniRule"/>
</dbReference>
<dbReference type="STRING" id="1969733.B5V00_05660"/>
<evidence type="ECO:0000313" key="11">
    <source>
        <dbReference type="Proteomes" id="UP000193136"/>
    </source>
</evidence>
<dbReference type="AlphaFoldDB" id="A0A1X0Y8M2"/>
<evidence type="ECO:0000256" key="5">
    <source>
        <dbReference type="ARBA" id="ARBA00022840"/>
    </source>
</evidence>
<protein>
    <recommendedName>
        <fullName evidence="8">Cytidylate kinase</fullName>
        <shortName evidence="8">CK</shortName>
        <ecNumber evidence="8">2.7.4.25</ecNumber>
    </recommendedName>
    <alternativeName>
        <fullName evidence="8">Cytidine monophosphate kinase</fullName>
        <shortName evidence="8">CMP kinase</shortName>
    </alternativeName>
</protein>
<gene>
    <name evidence="8" type="primary">cmk</name>
    <name evidence="10" type="ORF">B5V00_05660</name>
</gene>
<dbReference type="PANTHER" id="PTHR21299:SF2">
    <property type="entry name" value="CYTIDYLATE KINASE"/>
    <property type="match status" value="1"/>
</dbReference>
<evidence type="ECO:0000313" key="10">
    <source>
        <dbReference type="EMBL" id="ORJ61525.1"/>
    </source>
</evidence>
<dbReference type="RefSeq" id="WP_085009799.1">
    <property type="nucleotide sequence ID" value="NZ_NAAD01000005.1"/>
</dbReference>
<sequence length="239" mass="26497">MAEFNQRRELIVAIDGPSGVGKSTLSRRLAERLDYLNIDTGAMYRSVALAALRNGIRVDDAVGLESLCGSLEIDFRRCEGDLRVFLNGEDVSEPIRTPEVSLLTARVAAVAAVRQALVEQQRRLGAGGGVVLEGRDIGSVVFPDAEVKIFLQATTEERGRRRYLELRAKGHAVDLEQTIRDVAERDRADMNRSIAPLIRAEDAVLIDTTGLDVDAVFRRMFDLVMERRRLHGLGALREN</sequence>
<dbReference type="CDD" id="cd02020">
    <property type="entry name" value="CMPK"/>
    <property type="match status" value="1"/>
</dbReference>
<dbReference type="SUPFAM" id="SSF52540">
    <property type="entry name" value="P-loop containing nucleoside triphosphate hydrolases"/>
    <property type="match status" value="1"/>
</dbReference>
<keyword evidence="5 8" id="KW-0067">ATP-binding</keyword>
<dbReference type="GO" id="GO:0005829">
    <property type="term" value="C:cytosol"/>
    <property type="evidence" value="ECO:0007669"/>
    <property type="project" value="TreeGrafter"/>
</dbReference>
<dbReference type="HAMAP" id="MF_00238">
    <property type="entry name" value="Cytidyl_kinase_type1"/>
    <property type="match status" value="1"/>
</dbReference>
<keyword evidence="3 8" id="KW-0547">Nucleotide-binding</keyword>
<keyword evidence="8" id="KW-0963">Cytoplasm</keyword>
<comment type="catalytic activity">
    <reaction evidence="7 8">
        <text>CMP + ATP = CDP + ADP</text>
        <dbReference type="Rhea" id="RHEA:11600"/>
        <dbReference type="ChEBI" id="CHEBI:30616"/>
        <dbReference type="ChEBI" id="CHEBI:58069"/>
        <dbReference type="ChEBI" id="CHEBI:60377"/>
        <dbReference type="ChEBI" id="CHEBI:456216"/>
        <dbReference type="EC" id="2.7.4.25"/>
    </reaction>
</comment>
<organism evidence="10 11">
    <name type="scientific">Geothermobacter hydrogeniphilus</name>
    <dbReference type="NCBI Taxonomy" id="1969733"/>
    <lineage>
        <taxon>Bacteria</taxon>
        <taxon>Pseudomonadati</taxon>
        <taxon>Thermodesulfobacteriota</taxon>
        <taxon>Desulfuromonadia</taxon>
        <taxon>Desulfuromonadales</taxon>
        <taxon>Geothermobacteraceae</taxon>
        <taxon>Geothermobacter</taxon>
    </lineage>
</organism>
<dbReference type="GO" id="GO:0036431">
    <property type="term" value="F:dCMP kinase activity"/>
    <property type="evidence" value="ECO:0007669"/>
    <property type="project" value="InterPro"/>
</dbReference>
<dbReference type="OrthoDB" id="9807434at2"/>
<dbReference type="Pfam" id="PF02224">
    <property type="entry name" value="Cytidylate_kin"/>
    <property type="match status" value="1"/>
</dbReference>
<feature type="domain" description="Cytidylate kinase" evidence="9">
    <location>
        <begin position="12"/>
        <end position="224"/>
    </location>
</feature>
<dbReference type="InterPro" id="IPR011994">
    <property type="entry name" value="Cytidylate_kinase_dom"/>
</dbReference>
<evidence type="ECO:0000256" key="2">
    <source>
        <dbReference type="ARBA" id="ARBA00022679"/>
    </source>
</evidence>
<dbReference type="InterPro" id="IPR003136">
    <property type="entry name" value="Cytidylate_kin"/>
</dbReference>
<accession>A0A1X0Y8M2</accession>
<evidence type="ECO:0000256" key="3">
    <source>
        <dbReference type="ARBA" id="ARBA00022741"/>
    </source>
</evidence>
<dbReference type="Gene3D" id="3.40.50.300">
    <property type="entry name" value="P-loop containing nucleotide triphosphate hydrolases"/>
    <property type="match status" value="1"/>
</dbReference>
<dbReference type="GO" id="GO:0005524">
    <property type="term" value="F:ATP binding"/>
    <property type="evidence" value="ECO:0007669"/>
    <property type="project" value="UniProtKB-UniRule"/>
</dbReference>
<keyword evidence="4 8" id="KW-0418">Kinase</keyword>
<keyword evidence="2 8" id="KW-0808">Transferase</keyword>
<proteinExistence type="inferred from homology"/>
<dbReference type="Proteomes" id="UP000193136">
    <property type="component" value="Unassembled WGS sequence"/>
</dbReference>
<evidence type="ECO:0000256" key="4">
    <source>
        <dbReference type="ARBA" id="ARBA00022777"/>
    </source>
</evidence>
<comment type="catalytic activity">
    <reaction evidence="6 8">
        <text>dCMP + ATP = dCDP + ADP</text>
        <dbReference type="Rhea" id="RHEA:25094"/>
        <dbReference type="ChEBI" id="CHEBI:30616"/>
        <dbReference type="ChEBI" id="CHEBI:57566"/>
        <dbReference type="ChEBI" id="CHEBI:58593"/>
        <dbReference type="ChEBI" id="CHEBI:456216"/>
        <dbReference type="EC" id="2.7.4.25"/>
    </reaction>
</comment>
<evidence type="ECO:0000256" key="1">
    <source>
        <dbReference type="ARBA" id="ARBA00009427"/>
    </source>
</evidence>
<feature type="binding site" evidence="8">
    <location>
        <begin position="16"/>
        <end position="24"/>
    </location>
    <ligand>
        <name>ATP</name>
        <dbReference type="ChEBI" id="CHEBI:30616"/>
    </ligand>
</feature>
<evidence type="ECO:0000256" key="6">
    <source>
        <dbReference type="ARBA" id="ARBA00047615"/>
    </source>
</evidence>
<dbReference type="GO" id="GO:0015949">
    <property type="term" value="P:nucleobase-containing small molecule interconversion"/>
    <property type="evidence" value="ECO:0007669"/>
    <property type="project" value="TreeGrafter"/>
</dbReference>
<evidence type="ECO:0000256" key="7">
    <source>
        <dbReference type="ARBA" id="ARBA00048478"/>
    </source>
</evidence>
<dbReference type="EMBL" id="NAAD01000005">
    <property type="protein sequence ID" value="ORJ61525.1"/>
    <property type="molecule type" value="Genomic_DNA"/>
</dbReference>
<comment type="subcellular location">
    <subcellularLocation>
        <location evidence="8">Cytoplasm</location>
    </subcellularLocation>
</comment>
<dbReference type="InterPro" id="IPR027417">
    <property type="entry name" value="P-loop_NTPase"/>
</dbReference>
<dbReference type="GO" id="GO:0036430">
    <property type="term" value="F:CMP kinase activity"/>
    <property type="evidence" value="ECO:0007669"/>
    <property type="project" value="RHEA"/>
</dbReference>
<comment type="caution">
    <text evidence="10">The sequence shown here is derived from an EMBL/GenBank/DDBJ whole genome shotgun (WGS) entry which is preliminary data.</text>
</comment>
<evidence type="ECO:0000259" key="9">
    <source>
        <dbReference type="Pfam" id="PF02224"/>
    </source>
</evidence>
<dbReference type="NCBIfam" id="TIGR00017">
    <property type="entry name" value="cmk"/>
    <property type="match status" value="1"/>
</dbReference>
<name>A0A1X0Y8M2_9BACT</name>
<dbReference type="PANTHER" id="PTHR21299">
    <property type="entry name" value="CYTIDYLATE KINASE/PANTOATE-BETA-ALANINE LIGASE"/>
    <property type="match status" value="1"/>
</dbReference>
<evidence type="ECO:0000256" key="8">
    <source>
        <dbReference type="HAMAP-Rule" id="MF_00238"/>
    </source>
</evidence>
<comment type="similarity">
    <text evidence="1 8">Belongs to the cytidylate kinase family. Type 1 subfamily.</text>
</comment>
<dbReference type="EC" id="2.7.4.25" evidence="8"/>